<name>A0A327ZTX0_9STAP</name>
<evidence type="ECO:0000313" key="1">
    <source>
        <dbReference type="EMBL" id="RAK44964.1"/>
    </source>
</evidence>
<proteinExistence type="predicted"/>
<accession>A0A327ZTX0</accession>
<comment type="caution">
    <text evidence="1">The sequence shown here is derived from an EMBL/GenBank/DDBJ whole genome shotgun (WGS) entry which is preliminary data.</text>
</comment>
<organism evidence="1 2">
    <name type="scientific">Macrococcus epidermidis</name>
    <dbReference type="NCBI Taxonomy" id="1902580"/>
    <lineage>
        <taxon>Bacteria</taxon>
        <taxon>Bacillati</taxon>
        <taxon>Bacillota</taxon>
        <taxon>Bacilli</taxon>
        <taxon>Bacillales</taxon>
        <taxon>Staphylococcaceae</taxon>
        <taxon>Macrococcus</taxon>
    </lineage>
</organism>
<sequence>MLKEIIKLIKPEKKLQKDVFDWYEKGIWMAEVIKCKSNNKLIYVDSYFCEETDKFYIEYYIK</sequence>
<evidence type="ECO:0000313" key="2">
    <source>
        <dbReference type="Proteomes" id="UP000249808"/>
    </source>
</evidence>
<dbReference type="EMBL" id="PZJH01000002">
    <property type="protein sequence ID" value="RAK44964.1"/>
    <property type="molecule type" value="Genomic_DNA"/>
</dbReference>
<dbReference type="Proteomes" id="UP000249808">
    <property type="component" value="Unassembled WGS sequence"/>
</dbReference>
<keyword evidence="2" id="KW-1185">Reference proteome</keyword>
<dbReference type="RefSeq" id="WP_111715567.1">
    <property type="nucleotide sequence ID" value="NZ_JBHSSR010000004.1"/>
</dbReference>
<protein>
    <submittedName>
        <fullName evidence="1">Uncharacterized protein</fullName>
    </submittedName>
</protein>
<reference evidence="1 2" key="1">
    <citation type="journal article" date="2018" name="Front. Microbiol.">
        <title>Description and Comparative Genomics of Macrococcus caseolyticus subsp. hominis subsp. nov., Macrococcus goetzii sp. nov., Macrococcus epidermidis sp. nov., and Macrococcus bohemicus sp. nov., Novel Macrococci From Human Clinical Material With Virulence Potential and Suspected Uptake of Foreign DNA by Natural Transformation.</title>
        <authorList>
            <person name="Maslanova I."/>
            <person name="Wertheimer Z."/>
            <person name="Sedlacek I."/>
            <person name="Svec P."/>
            <person name="Indrakova A."/>
            <person name="Kovarovic V."/>
            <person name="Schumann P."/>
            <person name="Sproer C."/>
            <person name="Kralova S."/>
            <person name="Sedo O."/>
            <person name="Kristofova L."/>
            <person name="Vrbovska V."/>
            <person name="Fuzik T."/>
            <person name="Petras P."/>
            <person name="Zdrahal Z."/>
            <person name="Ruzickova V."/>
            <person name="Doskar J."/>
            <person name="Pantucek R."/>
        </authorList>
    </citation>
    <scope>NUCLEOTIDE SEQUENCE [LARGE SCALE GENOMIC DNA]</scope>
    <source>
        <strain evidence="1 2">01/688</strain>
    </source>
</reference>
<dbReference type="AlphaFoldDB" id="A0A327ZTX0"/>
<gene>
    <name evidence="1" type="ORF">BHU61_06525</name>
</gene>